<dbReference type="InterPro" id="IPR024079">
    <property type="entry name" value="MetalloPept_cat_dom_sf"/>
</dbReference>
<accession>A0A1W2GJD7</accession>
<gene>
    <name evidence="2" type="ORF">SAMN04488029_3063</name>
</gene>
<feature type="chain" id="PRO_5012709675" evidence="1">
    <location>
        <begin position="21"/>
        <end position="280"/>
    </location>
</feature>
<dbReference type="OrthoDB" id="785995at2"/>
<keyword evidence="1" id="KW-0732">Signal</keyword>
<dbReference type="Proteomes" id="UP000192472">
    <property type="component" value="Unassembled WGS sequence"/>
</dbReference>
<dbReference type="SUPFAM" id="SSF55486">
    <property type="entry name" value="Metalloproteases ('zincins'), catalytic domain"/>
    <property type="match status" value="1"/>
</dbReference>
<dbReference type="InterPro" id="IPR024653">
    <property type="entry name" value="Peptidase_M10/M27/M57"/>
</dbReference>
<dbReference type="STRING" id="692418.SAMN04488029_3063"/>
<dbReference type="EMBL" id="FWYF01000003">
    <property type="protein sequence ID" value="SMD36779.1"/>
    <property type="molecule type" value="Genomic_DNA"/>
</dbReference>
<dbReference type="Pfam" id="PF12388">
    <property type="entry name" value="Peptidase_M57"/>
    <property type="match status" value="1"/>
</dbReference>
<evidence type="ECO:0000313" key="2">
    <source>
        <dbReference type="EMBL" id="SMD36779.1"/>
    </source>
</evidence>
<dbReference type="RefSeq" id="WP_084373703.1">
    <property type="nucleotide sequence ID" value="NZ_FWYF01000003.1"/>
</dbReference>
<dbReference type="Gene3D" id="3.40.390.10">
    <property type="entry name" value="Collagenase (Catalytic Domain)"/>
    <property type="match status" value="1"/>
</dbReference>
<organism evidence="2 3">
    <name type="scientific">Reichenbachiella faecimaris</name>
    <dbReference type="NCBI Taxonomy" id="692418"/>
    <lineage>
        <taxon>Bacteria</taxon>
        <taxon>Pseudomonadati</taxon>
        <taxon>Bacteroidota</taxon>
        <taxon>Cytophagia</taxon>
        <taxon>Cytophagales</taxon>
        <taxon>Reichenbachiellaceae</taxon>
        <taxon>Reichenbachiella</taxon>
    </lineage>
</organism>
<feature type="signal peptide" evidence="1">
    <location>
        <begin position="1"/>
        <end position="20"/>
    </location>
</feature>
<sequence>MKQFASLSLVAAMAVTTVFTSCEKASVEASQAVPSNTLAKIEALGFNVENAHKFTDPSGEAGYIVEGDIFLTEEYLANEMSAREIVPGIEEEHYSTNNLVTGLPRSIKVYVDPNFSNFYVQATDIAIARYNAENLDLQFTRVTGNGKRKVKADISIVAFYEGPSGGYITLGSAGFPTRRGKPYNKINLNTYYYDTFDDVDALATTIAHEMGHCIGFRHTDYMDRSFSCGGDYANEGSAGIGANHIPGTPTGPENGSWMLSCSGGDTPFSNNDKTALDYLY</sequence>
<dbReference type="PROSITE" id="PS51257">
    <property type="entry name" value="PROKAR_LIPOPROTEIN"/>
    <property type="match status" value="1"/>
</dbReference>
<dbReference type="AlphaFoldDB" id="A0A1W2GJD7"/>
<proteinExistence type="predicted"/>
<evidence type="ECO:0000256" key="1">
    <source>
        <dbReference type="SAM" id="SignalP"/>
    </source>
</evidence>
<protein>
    <submittedName>
        <fullName evidence="2">Dual-action HEIGH metallo-peptidase</fullName>
    </submittedName>
</protein>
<keyword evidence="3" id="KW-1185">Reference proteome</keyword>
<dbReference type="GO" id="GO:0008237">
    <property type="term" value="F:metallopeptidase activity"/>
    <property type="evidence" value="ECO:0007669"/>
    <property type="project" value="InterPro"/>
</dbReference>
<name>A0A1W2GJD7_REIFA</name>
<evidence type="ECO:0000313" key="3">
    <source>
        <dbReference type="Proteomes" id="UP000192472"/>
    </source>
</evidence>
<reference evidence="2 3" key="1">
    <citation type="submission" date="2017-04" db="EMBL/GenBank/DDBJ databases">
        <authorList>
            <person name="Afonso C.L."/>
            <person name="Miller P.J."/>
            <person name="Scott M.A."/>
            <person name="Spackman E."/>
            <person name="Goraichik I."/>
            <person name="Dimitrov K.M."/>
            <person name="Suarez D.L."/>
            <person name="Swayne D.E."/>
        </authorList>
    </citation>
    <scope>NUCLEOTIDE SEQUENCE [LARGE SCALE GENOMIC DNA]</scope>
    <source>
        <strain evidence="2 3">DSM 26133</strain>
    </source>
</reference>